<name>A0A139RB02_9STRE</name>
<dbReference type="PANTHER" id="PTHR34817:SF2">
    <property type="entry name" value="NUCLEOTIDYLTRANSFERASE"/>
    <property type="match status" value="1"/>
</dbReference>
<protein>
    <recommendedName>
        <fullName evidence="3">Nucleotidyltransferase</fullName>
    </recommendedName>
</protein>
<dbReference type="Pfam" id="PF10127">
    <property type="entry name" value="RlaP"/>
    <property type="match status" value="1"/>
</dbReference>
<comment type="caution">
    <text evidence="1">The sequence shown here is derived from an EMBL/GenBank/DDBJ whole genome shotgun (WGS) entry which is preliminary data.</text>
</comment>
<dbReference type="RefSeq" id="WP_061864003.1">
    <property type="nucleotide sequence ID" value="NZ_LQZF01000180.1"/>
</dbReference>
<gene>
    <name evidence="1" type="ORF">SINDD18_01914</name>
</gene>
<evidence type="ECO:0000313" key="1">
    <source>
        <dbReference type="EMBL" id="KXU11939.1"/>
    </source>
</evidence>
<evidence type="ECO:0008006" key="3">
    <source>
        <dbReference type="Google" id="ProtNLM"/>
    </source>
</evidence>
<evidence type="ECO:0000313" key="2">
    <source>
        <dbReference type="Proteomes" id="UP000072578"/>
    </source>
</evidence>
<accession>A0A139RB02</accession>
<dbReference type="PATRIC" id="fig|68892.8.peg.2086"/>
<reference evidence="1 2" key="1">
    <citation type="submission" date="2016-01" db="EMBL/GenBank/DDBJ databases">
        <title>Highly variable Streptococcus oralis are common among viridans streptococci isolated from primates.</title>
        <authorList>
            <person name="Denapaite D."/>
            <person name="Rieger M."/>
            <person name="Koendgen S."/>
            <person name="Brueckner R."/>
            <person name="Ochigava I."/>
            <person name="Kappeler P."/>
            <person name="Maetz-Rensing K."/>
            <person name="Leendertz F."/>
            <person name="Hakenbeck R."/>
        </authorList>
    </citation>
    <scope>NUCLEOTIDE SEQUENCE [LARGE SCALE GENOMIC DNA]</scope>
    <source>
        <strain evidence="1 2">DD18</strain>
    </source>
</reference>
<dbReference type="Proteomes" id="UP000072578">
    <property type="component" value="Unassembled WGS sequence"/>
</dbReference>
<dbReference type="AlphaFoldDB" id="A0A139RB02"/>
<sequence>MQTQEEMNVLVPEKLAEIERDYDVTVLWAIESGSRAWGFESPDSDFDVRFIYKHKQEFYLSLNDHRDVIELPIDDIWDVSGWDLDKTLKLLYKSNPTLFEWLQSPIVYQQDEGFIDRIRPLVSQYFSEKKMLHHYLNTARTQMNKYLSGDKVKPKKYFYALRPILACRWIEKYHSVPPILFDDLVKELLPDEMKEHVSRLLDIKINGPEGMEIEPIKPIQDYISKNIQELDDYIQSVTEGKKDWEALNQFFLEELSRD</sequence>
<dbReference type="PANTHER" id="PTHR34817">
    <property type="entry name" value="NUCLEOTIDYLTRANSFERASE"/>
    <property type="match status" value="1"/>
</dbReference>
<organism evidence="1 2">
    <name type="scientific">Streptococcus infantis</name>
    <dbReference type="NCBI Taxonomy" id="68892"/>
    <lineage>
        <taxon>Bacteria</taxon>
        <taxon>Bacillati</taxon>
        <taxon>Bacillota</taxon>
        <taxon>Bacilli</taxon>
        <taxon>Lactobacillales</taxon>
        <taxon>Streptococcaceae</taxon>
        <taxon>Streptococcus</taxon>
    </lineage>
</organism>
<dbReference type="EMBL" id="LQZF01000180">
    <property type="protein sequence ID" value="KXU11939.1"/>
    <property type="molecule type" value="Genomic_DNA"/>
</dbReference>
<proteinExistence type="predicted"/>
<dbReference type="InterPro" id="IPR018775">
    <property type="entry name" value="RlaP"/>
</dbReference>